<name>A0A5A7PYX7_STRAF</name>
<dbReference type="PANTHER" id="PTHR10778">
    <property type="entry name" value="SOLUTE CARRIER FAMILY 35 MEMBER B"/>
    <property type="match status" value="1"/>
</dbReference>
<evidence type="ECO:0000313" key="10">
    <source>
        <dbReference type="EMBL" id="GER37327.1"/>
    </source>
</evidence>
<proteinExistence type="inferred from homology"/>
<dbReference type="Pfam" id="PF08449">
    <property type="entry name" value="UAA"/>
    <property type="match status" value="1"/>
</dbReference>
<dbReference type="EMBL" id="BKCP01005328">
    <property type="protein sequence ID" value="GER37327.1"/>
    <property type="molecule type" value="Genomic_DNA"/>
</dbReference>
<feature type="transmembrane region" description="Helical" evidence="9">
    <location>
        <begin position="200"/>
        <end position="225"/>
    </location>
</feature>
<comment type="subcellular location">
    <subcellularLocation>
        <location evidence="1">Membrane</location>
        <topology evidence="1">Multi-pass membrane protein</topology>
    </subcellularLocation>
</comment>
<dbReference type="GO" id="GO:0005789">
    <property type="term" value="C:endoplasmic reticulum membrane"/>
    <property type="evidence" value="ECO:0007669"/>
    <property type="project" value="TreeGrafter"/>
</dbReference>
<feature type="region of interest" description="Disordered" evidence="8">
    <location>
        <begin position="246"/>
        <end position="273"/>
    </location>
</feature>
<comment type="similarity">
    <text evidence="2">Belongs to the nucleotide-sugar transporter family. UDP-galactose:UMP antiporter (TC 2.A.7.11) subfamily.</text>
</comment>
<evidence type="ECO:0000256" key="5">
    <source>
        <dbReference type="ARBA" id="ARBA00022692"/>
    </source>
</evidence>
<comment type="caution">
    <text evidence="10">The sequence shown here is derived from an EMBL/GenBank/DDBJ whole genome shotgun (WGS) entry which is preliminary data.</text>
</comment>
<keyword evidence="6 9" id="KW-1133">Transmembrane helix</keyword>
<evidence type="ECO:0000256" key="3">
    <source>
        <dbReference type="ARBA" id="ARBA00022448"/>
    </source>
</evidence>
<evidence type="ECO:0000256" key="6">
    <source>
        <dbReference type="ARBA" id="ARBA00022989"/>
    </source>
</evidence>
<evidence type="ECO:0000256" key="2">
    <source>
        <dbReference type="ARBA" id="ARBA00008349"/>
    </source>
</evidence>
<dbReference type="OrthoDB" id="1601at2759"/>
<keyword evidence="7 9" id="KW-0472">Membrane</keyword>
<dbReference type="InterPro" id="IPR013657">
    <property type="entry name" value="SCL35B1-4/HUT1"/>
</dbReference>
<dbReference type="GO" id="GO:0046964">
    <property type="term" value="F:3'-phosphoadenosine 5'-phosphosulfate transmembrane transporter activity"/>
    <property type="evidence" value="ECO:0007669"/>
    <property type="project" value="TreeGrafter"/>
</dbReference>
<keyword evidence="5 9" id="KW-0812">Transmembrane</keyword>
<evidence type="ECO:0000256" key="4">
    <source>
        <dbReference type="ARBA" id="ARBA00022449"/>
    </source>
</evidence>
<evidence type="ECO:0000256" key="7">
    <source>
        <dbReference type="ARBA" id="ARBA00023136"/>
    </source>
</evidence>
<dbReference type="PANTHER" id="PTHR10778:SF8">
    <property type="entry name" value="ADENOSINE 3'-PHOSPHO 5'-PHOSPHOSULFATE TRANSPORTER 2"/>
    <property type="match status" value="1"/>
</dbReference>
<gene>
    <name evidence="10" type="ORF">STAS_13728</name>
</gene>
<accession>A0A5A7PYX7</accession>
<keyword evidence="4" id="KW-0050">Antiport</keyword>
<keyword evidence="11" id="KW-1185">Reference proteome</keyword>
<sequence length="273" mass="31195">MHERYVEEEGNNNRTEEILTTQQCYNVIMVRDGLNEPLNMNQGIFAREWGLLCIVLLRLSGPGPCNVGYVGEFNNDGWLIVLGSHDWSCKIWDTTTALLKTMIDDKVQAVNMYTIGYSSGEILFTLRVVLHLCARVVHWWVYILLIYLKGFTTKQMVNPWKTYIQIHQGRKCVSFSNGLTKGSLAFLNYPAQLMFKSTKILPGMIMGAFILGLRRLLLIAMGIILKMLPDNKPTKRPAALNVWPTIESSSSQSEDNRFEFGQEEDDEEKKHLV</sequence>
<organism evidence="10 11">
    <name type="scientific">Striga asiatica</name>
    <name type="common">Asiatic witchweed</name>
    <name type="synonym">Buchnera asiatica</name>
    <dbReference type="NCBI Taxonomy" id="4170"/>
    <lineage>
        <taxon>Eukaryota</taxon>
        <taxon>Viridiplantae</taxon>
        <taxon>Streptophyta</taxon>
        <taxon>Embryophyta</taxon>
        <taxon>Tracheophyta</taxon>
        <taxon>Spermatophyta</taxon>
        <taxon>Magnoliopsida</taxon>
        <taxon>eudicotyledons</taxon>
        <taxon>Gunneridae</taxon>
        <taxon>Pentapetalae</taxon>
        <taxon>asterids</taxon>
        <taxon>lamiids</taxon>
        <taxon>Lamiales</taxon>
        <taxon>Orobanchaceae</taxon>
        <taxon>Buchnereae</taxon>
        <taxon>Striga</taxon>
    </lineage>
</organism>
<reference evidence="11" key="1">
    <citation type="journal article" date="2019" name="Curr. Biol.">
        <title>Genome Sequence of Striga asiatica Provides Insight into the Evolution of Plant Parasitism.</title>
        <authorList>
            <person name="Yoshida S."/>
            <person name="Kim S."/>
            <person name="Wafula E.K."/>
            <person name="Tanskanen J."/>
            <person name="Kim Y.M."/>
            <person name="Honaas L."/>
            <person name="Yang Z."/>
            <person name="Spallek T."/>
            <person name="Conn C.E."/>
            <person name="Ichihashi Y."/>
            <person name="Cheong K."/>
            <person name="Cui S."/>
            <person name="Der J.P."/>
            <person name="Gundlach H."/>
            <person name="Jiao Y."/>
            <person name="Hori C."/>
            <person name="Ishida J.K."/>
            <person name="Kasahara H."/>
            <person name="Kiba T."/>
            <person name="Kim M.S."/>
            <person name="Koo N."/>
            <person name="Laohavisit A."/>
            <person name="Lee Y.H."/>
            <person name="Lumba S."/>
            <person name="McCourt P."/>
            <person name="Mortimer J.C."/>
            <person name="Mutuku J.M."/>
            <person name="Nomura T."/>
            <person name="Sasaki-Sekimoto Y."/>
            <person name="Seto Y."/>
            <person name="Wang Y."/>
            <person name="Wakatake T."/>
            <person name="Sakakibara H."/>
            <person name="Demura T."/>
            <person name="Yamaguchi S."/>
            <person name="Yoneyama K."/>
            <person name="Manabe R.I."/>
            <person name="Nelson D.C."/>
            <person name="Schulman A.H."/>
            <person name="Timko M.P."/>
            <person name="dePamphilis C.W."/>
            <person name="Choi D."/>
            <person name="Shirasu K."/>
        </authorList>
    </citation>
    <scope>NUCLEOTIDE SEQUENCE [LARGE SCALE GENOMIC DNA]</scope>
    <source>
        <strain evidence="11">cv. UVA1</strain>
    </source>
</reference>
<dbReference type="AlphaFoldDB" id="A0A5A7PYX7"/>
<evidence type="ECO:0000313" key="11">
    <source>
        <dbReference type="Proteomes" id="UP000325081"/>
    </source>
</evidence>
<protein>
    <submittedName>
        <fullName evidence="10">Adenosine 3'-phospho 5'-phosphosulfate transporter</fullName>
    </submittedName>
</protein>
<evidence type="ECO:0000256" key="8">
    <source>
        <dbReference type="SAM" id="MobiDB-lite"/>
    </source>
</evidence>
<keyword evidence="3" id="KW-0813">Transport</keyword>
<evidence type="ECO:0000256" key="9">
    <source>
        <dbReference type="SAM" id="Phobius"/>
    </source>
</evidence>
<dbReference type="Proteomes" id="UP000325081">
    <property type="component" value="Unassembled WGS sequence"/>
</dbReference>
<dbReference type="GO" id="GO:0015297">
    <property type="term" value="F:antiporter activity"/>
    <property type="evidence" value="ECO:0007669"/>
    <property type="project" value="UniProtKB-KW"/>
</dbReference>
<dbReference type="GO" id="GO:0000139">
    <property type="term" value="C:Golgi membrane"/>
    <property type="evidence" value="ECO:0007669"/>
    <property type="project" value="TreeGrafter"/>
</dbReference>
<evidence type="ECO:0000256" key="1">
    <source>
        <dbReference type="ARBA" id="ARBA00004141"/>
    </source>
</evidence>